<feature type="domain" description="Pyrrolo-quinoline quinone repeat" evidence="1">
    <location>
        <begin position="150"/>
        <end position="385"/>
    </location>
</feature>
<dbReference type="InterPro" id="IPR011047">
    <property type="entry name" value="Quinoprotein_ADH-like_sf"/>
</dbReference>
<dbReference type="SMART" id="SM00564">
    <property type="entry name" value="PQQ"/>
    <property type="match status" value="5"/>
</dbReference>
<protein>
    <submittedName>
        <fullName evidence="2">PQQ-binding-like beta-propeller repeat protein</fullName>
    </submittedName>
</protein>
<dbReference type="InterPro" id="IPR002372">
    <property type="entry name" value="PQQ_rpt_dom"/>
</dbReference>
<comment type="caution">
    <text evidence="2">The sequence shown here is derived from an EMBL/GenBank/DDBJ whole genome shotgun (WGS) entry which is preliminary data.</text>
</comment>
<keyword evidence="3" id="KW-1185">Reference proteome</keyword>
<reference evidence="2 3" key="1">
    <citation type="submission" date="2020-06" db="EMBL/GenBank/DDBJ databases">
        <title>Description of novel acetic acid bacteria.</title>
        <authorList>
            <person name="Sombolestani A."/>
        </authorList>
    </citation>
    <scope>NUCLEOTIDE SEQUENCE [LARGE SCALE GENOMIC DNA]</scope>
    <source>
        <strain evidence="2 3">LMG 27010</strain>
    </source>
</reference>
<evidence type="ECO:0000313" key="3">
    <source>
        <dbReference type="Proteomes" id="UP000585665"/>
    </source>
</evidence>
<dbReference type="AlphaFoldDB" id="A0A850P853"/>
<evidence type="ECO:0000313" key="2">
    <source>
        <dbReference type="EMBL" id="NVN40777.1"/>
    </source>
</evidence>
<name>A0A850P853_9PROT</name>
<dbReference type="Gene3D" id="2.130.10.10">
    <property type="entry name" value="YVTN repeat-like/Quinoprotein amine dehydrogenase"/>
    <property type="match status" value="1"/>
</dbReference>
<dbReference type="PANTHER" id="PTHR34512">
    <property type="entry name" value="CELL SURFACE PROTEIN"/>
    <property type="match status" value="1"/>
</dbReference>
<organism evidence="2 3">
    <name type="scientific">Ameyamaea chiangmaiensis</name>
    <dbReference type="NCBI Taxonomy" id="442969"/>
    <lineage>
        <taxon>Bacteria</taxon>
        <taxon>Pseudomonadati</taxon>
        <taxon>Pseudomonadota</taxon>
        <taxon>Alphaproteobacteria</taxon>
        <taxon>Acetobacterales</taxon>
        <taxon>Acetobacteraceae</taxon>
        <taxon>Ameyamaea</taxon>
    </lineage>
</organism>
<dbReference type="SUPFAM" id="SSF50998">
    <property type="entry name" value="Quinoprotein alcohol dehydrogenase-like"/>
    <property type="match status" value="1"/>
</dbReference>
<dbReference type="Pfam" id="PF13360">
    <property type="entry name" value="PQQ_2"/>
    <property type="match status" value="1"/>
</dbReference>
<accession>A0A850P853</accession>
<dbReference type="PANTHER" id="PTHR34512:SF30">
    <property type="entry name" value="OUTER MEMBRANE PROTEIN ASSEMBLY FACTOR BAMB"/>
    <property type="match status" value="1"/>
</dbReference>
<evidence type="ECO:0000259" key="1">
    <source>
        <dbReference type="Pfam" id="PF13360"/>
    </source>
</evidence>
<dbReference type="Proteomes" id="UP000585665">
    <property type="component" value="Unassembled WGS sequence"/>
</dbReference>
<dbReference type="InterPro" id="IPR018391">
    <property type="entry name" value="PQQ_b-propeller_rpt"/>
</dbReference>
<dbReference type="EMBL" id="JABXXR010000064">
    <property type="protein sequence ID" value="NVN40777.1"/>
    <property type="molecule type" value="Genomic_DNA"/>
</dbReference>
<dbReference type="InterPro" id="IPR015943">
    <property type="entry name" value="WD40/YVTN_repeat-like_dom_sf"/>
</dbReference>
<proteinExistence type="predicted"/>
<gene>
    <name evidence="2" type="ORF">HUK82_09400</name>
</gene>
<sequence>MNDHTPPAFSRSAPARTGRRSLLMAGIGLPVALGGCHLFEDDDKPILAGHRVNVLSTGDGLTVDPDEHTPITVPAPVAVPEWREPGGTPTHVGINAALNGRTLQWSRRIGAGVSEPSFLSYIALGSTGRGAIGATPIVGDGRLFVMDAQGVVSAWSWPAMGRLWAFSPKPHKMQSSNIGGGLALSGDTLYIVDGVAETVAVEAATGKVRWRMDFGTPGRSAPTVVDGRVFFGTIDERLFALDAATGAELWRYSATQADTVFFGQPAPAVIDGIVAAGFGSGDLVALRADSGEMVWSDALGSTNGRAAVMDFSCVRGMPVAVDRTIYAISVASVMVAIDARSGRRLWERAVGGQCTPLVLGDWIYILSSDQQVACLDRYTGRVRWISQLRRFVRVNVSKNAMAWTGPIMAGSKLICISTLPSNGIAVLDPATGKIESVEPLPGISTVMPIVVDGRMLVLTDDGKLNAFG</sequence>